<keyword evidence="1" id="KW-0472">Membrane</keyword>
<keyword evidence="3" id="KW-1185">Reference proteome</keyword>
<feature type="transmembrane region" description="Helical" evidence="1">
    <location>
        <begin position="139"/>
        <end position="162"/>
    </location>
</feature>
<gene>
    <name evidence="2" type="ORF">GCM10022224_014230</name>
</gene>
<feature type="transmembrane region" description="Helical" evidence="1">
    <location>
        <begin position="228"/>
        <end position="246"/>
    </location>
</feature>
<protein>
    <submittedName>
        <fullName evidence="2">GAP family protein</fullName>
    </submittedName>
</protein>
<sequence length="247" mass="26620">MYARLSPPEEAGTGPVQHDFLMTIALLLTLAALAVVDSTSFGTLGIPVYLLLSSGRSRASRLLIYLATVAVFYFLVGVALMLGLTAAMDAFGDALNSRPAYMVQLALGVGLFALSYRFDPKWRAKRGKPERTFKPRVGGPRAMVLLGLTAGVLEVATMVPYLAAIGMMTSSGLVVAQWVPVLAGYVLIMILPPLALMGLRGVAGAWLEPKLERLRAWMTKHSASMVSWTLAIVGFLLARDAAVYLFW</sequence>
<keyword evidence="1" id="KW-1133">Transmembrane helix</keyword>
<comment type="caution">
    <text evidence="2">The sequence shown here is derived from an EMBL/GenBank/DDBJ whole genome shotgun (WGS) entry which is preliminary data.</text>
</comment>
<evidence type="ECO:0000256" key="1">
    <source>
        <dbReference type="SAM" id="Phobius"/>
    </source>
</evidence>
<keyword evidence="1" id="KW-0812">Transmembrane</keyword>
<name>A0ABP7B829_9ACTN</name>
<feature type="transmembrane region" description="Helical" evidence="1">
    <location>
        <begin position="182"/>
        <end position="207"/>
    </location>
</feature>
<evidence type="ECO:0000313" key="2">
    <source>
        <dbReference type="EMBL" id="GAA3652474.1"/>
    </source>
</evidence>
<feature type="transmembrane region" description="Helical" evidence="1">
    <location>
        <begin position="100"/>
        <end position="118"/>
    </location>
</feature>
<feature type="transmembrane region" description="Helical" evidence="1">
    <location>
        <begin position="62"/>
        <end position="88"/>
    </location>
</feature>
<organism evidence="2 3">
    <name type="scientific">Nonomuraea antimicrobica</name>
    <dbReference type="NCBI Taxonomy" id="561173"/>
    <lineage>
        <taxon>Bacteria</taxon>
        <taxon>Bacillati</taxon>
        <taxon>Actinomycetota</taxon>
        <taxon>Actinomycetes</taxon>
        <taxon>Streptosporangiales</taxon>
        <taxon>Streptosporangiaceae</taxon>
        <taxon>Nonomuraea</taxon>
    </lineage>
</organism>
<feature type="transmembrane region" description="Helical" evidence="1">
    <location>
        <begin position="20"/>
        <end position="50"/>
    </location>
</feature>
<dbReference type="InterPro" id="IPR021315">
    <property type="entry name" value="Gap/Sap"/>
</dbReference>
<accession>A0ABP7B829</accession>
<evidence type="ECO:0000313" key="3">
    <source>
        <dbReference type="Proteomes" id="UP001500902"/>
    </source>
</evidence>
<proteinExistence type="predicted"/>
<dbReference type="Pfam" id="PF11139">
    <property type="entry name" value="SfLAP"/>
    <property type="match status" value="1"/>
</dbReference>
<reference evidence="3" key="1">
    <citation type="journal article" date="2019" name="Int. J. Syst. Evol. Microbiol.">
        <title>The Global Catalogue of Microorganisms (GCM) 10K type strain sequencing project: providing services to taxonomists for standard genome sequencing and annotation.</title>
        <authorList>
            <consortium name="The Broad Institute Genomics Platform"/>
            <consortium name="The Broad Institute Genome Sequencing Center for Infectious Disease"/>
            <person name="Wu L."/>
            <person name="Ma J."/>
        </authorList>
    </citation>
    <scope>NUCLEOTIDE SEQUENCE [LARGE SCALE GENOMIC DNA]</scope>
    <source>
        <strain evidence="3">JCM 16904</strain>
    </source>
</reference>
<dbReference type="Proteomes" id="UP001500902">
    <property type="component" value="Unassembled WGS sequence"/>
</dbReference>
<dbReference type="EMBL" id="BAAAZP010000020">
    <property type="protein sequence ID" value="GAA3652474.1"/>
    <property type="molecule type" value="Genomic_DNA"/>
</dbReference>